<dbReference type="AlphaFoldDB" id="A0AAU7D827"/>
<organism evidence="1">
    <name type="scientific">Edaphobacter paludis</name>
    <dbReference type="NCBI Taxonomy" id="3035702"/>
    <lineage>
        <taxon>Bacteria</taxon>
        <taxon>Pseudomonadati</taxon>
        <taxon>Acidobacteriota</taxon>
        <taxon>Terriglobia</taxon>
        <taxon>Terriglobales</taxon>
        <taxon>Acidobacteriaceae</taxon>
        <taxon>Edaphobacter</taxon>
    </lineage>
</organism>
<protein>
    <recommendedName>
        <fullName evidence="2">DNA transfer protein p32</fullName>
    </recommendedName>
</protein>
<accession>A0AAU7D827</accession>
<proteinExistence type="predicted"/>
<sequence>MSGAITATTLAAVGIGAAGSVASGLISANGAENAASTQAAAANQAQTLQAQESQNALDFQKQQYSTSQAQQAPYLAAGNAGLNALQYGLGTGGTANGSGVAQGSLTTPYSGTFTAPTGLTEQNDPGYQARLQLGQDAIQRSAAARGGVVTGGTAQSLNNEAQDYASNEYGNVYNRALNTYDTNYNAYNTNQTNQYNKLASLSGVGQQTATNLANQGQSASNNVSSNLLTTGAQQGQDLQNAGAATASGYVGAANAYSGALNGIGNNLSNLGLLSQLGSASGYGSGMSTVPGASMSMYNNSI</sequence>
<evidence type="ECO:0000313" key="1">
    <source>
        <dbReference type="EMBL" id="XBH13273.1"/>
    </source>
</evidence>
<reference evidence="1" key="1">
    <citation type="submission" date="2023-03" db="EMBL/GenBank/DDBJ databases">
        <title>Edaphobacter sp.</title>
        <authorList>
            <person name="Huber K.J."/>
            <person name="Papendorf J."/>
            <person name="Pilke C."/>
            <person name="Bunk B."/>
            <person name="Sproeer C."/>
            <person name="Pester M."/>
        </authorList>
    </citation>
    <scope>NUCLEOTIDE SEQUENCE</scope>
    <source>
        <strain evidence="1">DSM 109920</strain>
    </source>
</reference>
<dbReference type="RefSeq" id="WP_348269755.1">
    <property type="nucleotide sequence ID" value="NZ_CP121195.1"/>
</dbReference>
<dbReference type="EMBL" id="CP121195">
    <property type="protein sequence ID" value="XBH13273.1"/>
    <property type="molecule type" value="Genomic_DNA"/>
</dbReference>
<evidence type="ECO:0008006" key="2">
    <source>
        <dbReference type="Google" id="ProtNLM"/>
    </source>
</evidence>
<gene>
    <name evidence="1" type="ORF">P8936_16530</name>
</gene>
<name>A0AAU7D827_9BACT</name>